<evidence type="ECO:0000259" key="6">
    <source>
        <dbReference type="PROSITE" id="PS51918"/>
    </source>
</evidence>
<proteinExistence type="predicted"/>
<dbReference type="EMBL" id="PQCO01000093">
    <property type="protein sequence ID" value="PUE05189.1"/>
    <property type="molecule type" value="Genomic_DNA"/>
</dbReference>
<keyword evidence="5" id="KW-0411">Iron-sulfur</keyword>
<dbReference type="Pfam" id="PF05402">
    <property type="entry name" value="PqqD"/>
    <property type="match status" value="1"/>
</dbReference>
<dbReference type="PANTHER" id="PTHR11228:SF7">
    <property type="entry name" value="PQQA PEPTIDE CYCLASE"/>
    <property type="match status" value="1"/>
</dbReference>
<evidence type="ECO:0000313" key="8">
    <source>
        <dbReference type="Proteomes" id="UP000250928"/>
    </source>
</evidence>
<dbReference type="Gene3D" id="3.20.20.70">
    <property type="entry name" value="Aldolase class I"/>
    <property type="match status" value="1"/>
</dbReference>
<evidence type="ECO:0000256" key="3">
    <source>
        <dbReference type="ARBA" id="ARBA00022723"/>
    </source>
</evidence>
<sequence>MYDLNVTAARIVEQCDGKTSISAILRALFDTPDFGGDVQTFISDVLDCLLACCERGLLAAYSSQREAAPIVTGTYEYYTPRHLSVELTDGCNLLCRHCYRNSAPGRSNHLPGDLLIRILRDFSDHGLMTVELTGGEATTHPEFSDVLQFCCSTFQKTALLTNGFDISQEVLEIMARWPGRVVAQVDLDGGDAASHDWLRGEGSYANAVKSIRAFVKHGIPLRVSMNVHNRNLYEIQDVMKHVKTLGAKWFAFTTILPLGRGRSMGTFTAEEFSYLRDMTDRLSEEYPDFFR</sequence>
<dbReference type="InterPro" id="IPR041881">
    <property type="entry name" value="PqqD_sf"/>
</dbReference>
<dbReference type="GO" id="GO:0046872">
    <property type="term" value="F:metal ion binding"/>
    <property type="evidence" value="ECO:0007669"/>
    <property type="project" value="UniProtKB-KW"/>
</dbReference>
<dbReference type="GO" id="GO:0051536">
    <property type="term" value="F:iron-sulfur cluster binding"/>
    <property type="evidence" value="ECO:0007669"/>
    <property type="project" value="UniProtKB-KW"/>
</dbReference>
<comment type="cofactor">
    <cofactor evidence="1">
        <name>[4Fe-4S] cluster</name>
        <dbReference type="ChEBI" id="CHEBI:49883"/>
    </cofactor>
</comment>
<reference evidence="7 8" key="1">
    <citation type="submission" date="2018-01" db="EMBL/GenBank/DDBJ databases">
        <title>Novel co-symbiosis in the lucinid bivalve Phacoides pectinatus.</title>
        <authorList>
            <person name="Lim S.J."/>
            <person name="Davis B.G."/>
            <person name="Gill D.E."/>
            <person name="Engel A.S."/>
            <person name="Anderson L.C."/>
            <person name="Campbell B.J."/>
        </authorList>
    </citation>
    <scope>NUCLEOTIDE SEQUENCE [LARGE SCALE GENOMIC DNA]</scope>
    <source>
        <strain evidence="7">N3_P5</strain>
    </source>
</reference>
<organism evidence="7 8">
    <name type="scientific">Candidatus Sedimenticola endophacoides</name>
    <dbReference type="NCBI Taxonomy" id="2548426"/>
    <lineage>
        <taxon>Bacteria</taxon>
        <taxon>Pseudomonadati</taxon>
        <taxon>Pseudomonadota</taxon>
        <taxon>Gammaproteobacteria</taxon>
        <taxon>Chromatiales</taxon>
        <taxon>Sedimenticolaceae</taxon>
        <taxon>Sedimenticola</taxon>
    </lineage>
</organism>
<dbReference type="SFLD" id="SFLDG01067">
    <property type="entry name" value="SPASM/twitch_domain_containing"/>
    <property type="match status" value="1"/>
</dbReference>
<dbReference type="InterPro" id="IPR007197">
    <property type="entry name" value="rSAM"/>
</dbReference>
<dbReference type="InterPro" id="IPR013785">
    <property type="entry name" value="Aldolase_TIM"/>
</dbReference>
<dbReference type="AlphaFoldDB" id="A0A6N4E2T5"/>
<evidence type="ECO:0000256" key="4">
    <source>
        <dbReference type="ARBA" id="ARBA00023004"/>
    </source>
</evidence>
<keyword evidence="2" id="KW-0949">S-adenosyl-L-methionine</keyword>
<dbReference type="InterPro" id="IPR058240">
    <property type="entry name" value="rSAM_sf"/>
</dbReference>
<dbReference type="Gene3D" id="1.10.10.1150">
    <property type="entry name" value="Coenzyme PQQ synthesis protein D (PqqD)"/>
    <property type="match status" value="1"/>
</dbReference>
<name>A0A6N4E2T5_9GAMM</name>
<accession>A0A6N4E2T5</accession>
<evidence type="ECO:0000313" key="7">
    <source>
        <dbReference type="EMBL" id="PUE05189.1"/>
    </source>
</evidence>
<dbReference type="Pfam" id="PF04055">
    <property type="entry name" value="Radical_SAM"/>
    <property type="match status" value="1"/>
</dbReference>
<dbReference type="SFLD" id="SFLDS00029">
    <property type="entry name" value="Radical_SAM"/>
    <property type="match status" value="1"/>
</dbReference>
<keyword evidence="4" id="KW-0408">Iron</keyword>
<evidence type="ECO:0000256" key="2">
    <source>
        <dbReference type="ARBA" id="ARBA00022691"/>
    </source>
</evidence>
<dbReference type="SFLD" id="SFLDG01386">
    <property type="entry name" value="main_SPASM_domain-containing"/>
    <property type="match status" value="1"/>
</dbReference>
<dbReference type="GO" id="GO:0003824">
    <property type="term" value="F:catalytic activity"/>
    <property type="evidence" value="ECO:0007669"/>
    <property type="project" value="InterPro"/>
</dbReference>
<protein>
    <recommendedName>
        <fullName evidence="6">Radical SAM core domain-containing protein</fullName>
    </recommendedName>
</protein>
<dbReference type="CDD" id="cd01335">
    <property type="entry name" value="Radical_SAM"/>
    <property type="match status" value="1"/>
</dbReference>
<keyword evidence="3" id="KW-0479">Metal-binding</keyword>
<dbReference type="Proteomes" id="UP000250928">
    <property type="component" value="Unassembled WGS sequence"/>
</dbReference>
<dbReference type="InterPro" id="IPR008792">
    <property type="entry name" value="PQQD"/>
</dbReference>
<dbReference type="PANTHER" id="PTHR11228">
    <property type="entry name" value="RADICAL SAM DOMAIN PROTEIN"/>
    <property type="match status" value="1"/>
</dbReference>
<dbReference type="PROSITE" id="PS51918">
    <property type="entry name" value="RADICAL_SAM"/>
    <property type="match status" value="1"/>
</dbReference>
<dbReference type="InterPro" id="IPR050377">
    <property type="entry name" value="Radical_SAM_PqqE_MftC-like"/>
</dbReference>
<evidence type="ECO:0000256" key="1">
    <source>
        <dbReference type="ARBA" id="ARBA00001966"/>
    </source>
</evidence>
<evidence type="ECO:0000256" key="5">
    <source>
        <dbReference type="ARBA" id="ARBA00023014"/>
    </source>
</evidence>
<feature type="domain" description="Radical SAM core" evidence="6">
    <location>
        <begin position="77"/>
        <end position="291"/>
    </location>
</feature>
<dbReference type="SUPFAM" id="SSF102114">
    <property type="entry name" value="Radical SAM enzymes"/>
    <property type="match status" value="1"/>
</dbReference>
<gene>
    <name evidence="7" type="ORF">C3L24_01710</name>
</gene>
<comment type="caution">
    <text evidence="7">The sequence shown here is derived from an EMBL/GenBank/DDBJ whole genome shotgun (WGS) entry which is preliminary data.</text>
</comment>